<organism evidence="1 2">
    <name type="scientific">Clostridium collagenovorans DSM 3089</name>
    <dbReference type="NCBI Taxonomy" id="1121306"/>
    <lineage>
        <taxon>Bacteria</taxon>
        <taxon>Bacillati</taxon>
        <taxon>Bacillota</taxon>
        <taxon>Clostridia</taxon>
        <taxon>Eubacteriales</taxon>
        <taxon>Clostridiaceae</taxon>
        <taxon>Clostridium</taxon>
    </lineage>
</organism>
<dbReference type="RefSeq" id="WP_072831919.1">
    <property type="nucleotide sequence ID" value="NZ_FQXP01000007.1"/>
</dbReference>
<gene>
    <name evidence="1" type="ORF">SAMN02745196_02047</name>
</gene>
<reference evidence="1 2" key="1">
    <citation type="submission" date="2016-11" db="EMBL/GenBank/DDBJ databases">
        <authorList>
            <person name="Jaros S."/>
            <person name="Januszkiewicz K."/>
            <person name="Wedrychowicz H."/>
        </authorList>
    </citation>
    <scope>NUCLEOTIDE SEQUENCE [LARGE SCALE GENOMIC DNA]</scope>
    <source>
        <strain evidence="1 2">DSM 3089</strain>
    </source>
</reference>
<accession>A0A1M5X6I1</accession>
<dbReference type="Proteomes" id="UP000184526">
    <property type="component" value="Unassembled WGS sequence"/>
</dbReference>
<evidence type="ECO:0000313" key="1">
    <source>
        <dbReference type="EMBL" id="SHH95386.1"/>
    </source>
</evidence>
<sequence length="169" mass="19198">MSTLNLKEMKHGFTACEEVELPRYFKQFNIYENLVVPCGVDSEYTLDLKVGNLKIISAKIINTINGLSIEGQYLTGKKLVLMGYVDVSIYFKPKKKKGCGNEFSNAYVLEKSMSFSTFIVIPNPVCDENIINLRYIIEDGSLAKISENKVLISTTIFIEYDDKKLIKEE</sequence>
<evidence type="ECO:0000313" key="2">
    <source>
        <dbReference type="Proteomes" id="UP000184526"/>
    </source>
</evidence>
<dbReference type="EMBL" id="FQXP01000007">
    <property type="protein sequence ID" value="SHH95386.1"/>
    <property type="molecule type" value="Genomic_DNA"/>
</dbReference>
<dbReference type="OrthoDB" id="1757043at2"/>
<evidence type="ECO:0008006" key="3">
    <source>
        <dbReference type="Google" id="ProtNLM"/>
    </source>
</evidence>
<proteinExistence type="predicted"/>
<keyword evidence="2" id="KW-1185">Reference proteome</keyword>
<protein>
    <recommendedName>
        <fullName evidence="3">SipL SPOCS domain-containing protein</fullName>
    </recommendedName>
</protein>
<dbReference type="AlphaFoldDB" id="A0A1M5X6I1"/>
<name>A0A1M5X6I1_9CLOT</name>